<keyword evidence="5 8" id="KW-0249">Electron transport</keyword>
<dbReference type="PROSITE" id="PS00198">
    <property type="entry name" value="4FE4S_FER_1"/>
    <property type="match status" value="2"/>
</dbReference>
<keyword evidence="2 8" id="KW-0004">4Fe-4S</keyword>
<keyword evidence="8" id="KW-0472">Membrane</keyword>
<keyword evidence="1 8" id="KW-0813">Transport</keyword>
<comment type="caution">
    <text evidence="11">The sequence shown here is derived from an EMBL/GenBank/DDBJ whole genome shotgun (WGS) entry which is preliminary data.</text>
</comment>
<dbReference type="NCBIfam" id="TIGR01945">
    <property type="entry name" value="rnfC"/>
    <property type="match status" value="1"/>
</dbReference>
<feature type="domain" description="4Fe-4S ferredoxin-type" evidence="10">
    <location>
        <begin position="368"/>
        <end position="398"/>
    </location>
</feature>
<evidence type="ECO:0000256" key="9">
    <source>
        <dbReference type="SAM" id="MobiDB-lite"/>
    </source>
</evidence>
<dbReference type="InterPro" id="IPR026902">
    <property type="entry name" value="RnfC_N"/>
</dbReference>
<comment type="subcellular location">
    <subcellularLocation>
        <location evidence="8">Cell membrane</location>
        <topology evidence="8">Peripheral membrane protein</topology>
    </subcellularLocation>
</comment>
<dbReference type="Pfam" id="PF13237">
    <property type="entry name" value="Fer4_10"/>
    <property type="match status" value="1"/>
</dbReference>
<dbReference type="PANTHER" id="PTHR43034:SF2">
    <property type="entry name" value="ION-TRANSLOCATING OXIDOREDUCTASE COMPLEX SUBUNIT C"/>
    <property type="match status" value="1"/>
</dbReference>
<feature type="binding site" evidence="8">
    <location>
        <position position="417"/>
    </location>
    <ligand>
        <name>[4Fe-4S] cluster</name>
        <dbReference type="ChEBI" id="CHEBI:49883"/>
        <label>2</label>
    </ligand>
</feature>
<evidence type="ECO:0000256" key="1">
    <source>
        <dbReference type="ARBA" id="ARBA00022448"/>
    </source>
</evidence>
<proteinExistence type="inferred from homology"/>
<evidence type="ECO:0000256" key="2">
    <source>
        <dbReference type="ARBA" id="ARBA00022485"/>
    </source>
</evidence>
<dbReference type="RefSeq" id="WP_349218431.1">
    <property type="nucleotide sequence ID" value="NZ_JBBMFD010000005.1"/>
</dbReference>
<feature type="binding site" evidence="8">
    <location>
        <position position="420"/>
    </location>
    <ligand>
        <name>[4Fe-4S] cluster</name>
        <dbReference type="ChEBI" id="CHEBI:49883"/>
        <label>2</label>
    </ligand>
</feature>
<keyword evidence="8" id="KW-1278">Translocase</keyword>
<keyword evidence="12" id="KW-1185">Reference proteome</keyword>
<keyword evidence="4 8" id="KW-0677">Repeat</keyword>
<reference evidence="11 12" key="1">
    <citation type="submission" date="2024-03" db="EMBL/GenBank/DDBJ databases">
        <title>Human intestinal bacterial collection.</title>
        <authorList>
            <person name="Pauvert C."/>
            <person name="Hitch T.C.A."/>
            <person name="Clavel T."/>
        </authorList>
    </citation>
    <scope>NUCLEOTIDE SEQUENCE [LARGE SCALE GENOMIC DNA]</scope>
    <source>
        <strain evidence="11 12">CLA-JM-H44</strain>
    </source>
</reference>
<dbReference type="InterPro" id="IPR017900">
    <property type="entry name" value="4Fe4S_Fe_S_CS"/>
</dbReference>
<gene>
    <name evidence="11" type="primary">rsxC</name>
    <name evidence="8" type="synonym">rnfC</name>
    <name evidence="11" type="ORF">WMO26_04440</name>
</gene>
<evidence type="ECO:0000256" key="6">
    <source>
        <dbReference type="ARBA" id="ARBA00023004"/>
    </source>
</evidence>
<comment type="similarity">
    <text evidence="8">Belongs to the 4Fe4S bacterial-type ferredoxin family. RnfC subfamily.</text>
</comment>
<feature type="binding site" evidence="8">
    <location>
        <position position="423"/>
    </location>
    <ligand>
        <name>[4Fe-4S] cluster</name>
        <dbReference type="ChEBI" id="CHEBI:49883"/>
        <label>2</label>
    </ligand>
</feature>
<name>A0ABV1E026_9FIRM</name>
<dbReference type="Pfam" id="PF01512">
    <property type="entry name" value="Complex1_51K"/>
    <property type="match status" value="1"/>
</dbReference>
<protein>
    <recommendedName>
        <fullName evidence="8">Ion-translocating oxidoreductase complex subunit C</fullName>
        <ecNumber evidence="8">7.-.-.-</ecNumber>
    </recommendedName>
    <alternativeName>
        <fullName evidence="8">Rnf electron transport complex subunit C</fullName>
    </alternativeName>
</protein>
<dbReference type="InterPro" id="IPR037225">
    <property type="entry name" value="Nuo51_FMN-bd_sf"/>
</dbReference>
<evidence type="ECO:0000259" key="10">
    <source>
        <dbReference type="PROSITE" id="PS51379"/>
    </source>
</evidence>
<comment type="subunit">
    <text evidence="8">The complex is composed of six subunits: RnfA, RnfB, RnfC, RnfD, RnfE and RnfG.</text>
</comment>
<feature type="binding site" evidence="8">
    <location>
        <position position="378"/>
    </location>
    <ligand>
        <name>[4Fe-4S] cluster</name>
        <dbReference type="ChEBI" id="CHEBI:49883"/>
        <label>1</label>
    </ligand>
</feature>
<dbReference type="InterPro" id="IPR019554">
    <property type="entry name" value="Soluble_ligand-bd"/>
</dbReference>
<evidence type="ECO:0000256" key="4">
    <source>
        <dbReference type="ARBA" id="ARBA00022737"/>
    </source>
</evidence>
<dbReference type="Gene3D" id="3.30.70.20">
    <property type="match status" value="1"/>
</dbReference>
<evidence type="ECO:0000313" key="11">
    <source>
        <dbReference type="EMBL" id="MEQ2440070.1"/>
    </source>
</evidence>
<dbReference type="Proteomes" id="UP001489509">
    <property type="component" value="Unassembled WGS sequence"/>
</dbReference>
<keyword evidence="8" id="KW-1003">Cell membrane</keyword>
<keyword evidence="7 8" id="KW-0411">Iron-sulfur</keyword>
<dbReference type="HAMAP" id="MF_00461">
    <property type="entry name" value="RsxC_RnfC"/>
    <property type="match status" value="1"/>
</dbReference>
<feature type="region of interest" description="Disordered" evidence="9">
    <location>
        <begin position="11"/>
        <end position="34"/>
    </location>
</feature>
<dbReference type="SUPFAM" id="SSF142019">
    <property type="entry name" value="Nqo1 FMN-binding domain-like"/>
    <property type="match status" value="1"/>
</dbReference>
<feature type="binding site" evidence="8">
    <location>
        <position position="427"/>
    </location>
    <ligand>
        <name>[4Fe-4S] cluster</name>
        <dbReference type="ChEBI" id="CHEBI:49883"/>
        <label>1</label>
    </ligand>
</feature>
<dbReference type="SUPFAM" id="SSF46548">
    <property type="entry name" value="alpha-helical ferredoxin"/>
    <property type="match status" value="1"/>
</dbReference>
<dbReference type="Pfam" id="PF13375">
    <property type="entry name" value="RnfC_N"/>
    <property type="match status" value="1"/>
</dbReference>
<sequence>MENKTLRRFFSFGTSRPHGGASVPHRKNTADSESVVMPPPERVIIAMQQHIGAPCEPTVKPGDPVAVGQVVGDTKAFVSAPIHASVSGTVQAITEIQLPGGQKTKAVVIESDGEQRVHESVQPPVIQSREDFAAAVRASGLVGLGGAGFPAHVKLNPPKDAKIDTLIVNGAECEPYITADYREIMENSWDIMSGVYAVKDLLGVENVIIAIENNKPDGIKVLSSIANNSNDPDNQVNIKALPSRYPQGAEKVLIQATTGRVVPTGKLPSDVGVVVMNITSIAFLSRYMKTGMPLTTKRLTIDGSAIWSPKNVIVPIGTPIKDVIAFAGGYKEDPRKIIMGGPMMGLAMVDDSLPVLKQNNAILAFDEKEAKLMEPLPCIRCGKCVQACPMKLMPTSIERLYKAKDVEGLQKAGAMTCMECGCCAFVCPAGRRLVQSMRLSKALIKNAPKKEAKG</sequence>
<feature type="binding site" evidence="8">
    <location>
        <position position="388"/>
    </location>
    <ligand>
        <name>[4Fe-4S] cluster</name>
        <dbReference type="ChEBI" id="CHEBI:49883"/>
        <label>2</label>
    </ligand>
</feature>
<dbReference type="EC" id="7.-.-.-" evidence="8"/>
<accession>A0ABV1E026</accession>
<dbReference type="InterPro" id="IPR017896">
    <property type="entry name" value="4Fe4S_Fe-S-bd"/>
</dbReference>
<dbReference type="InterPro" id="IPR011538">
    <property type="entry name" value="Nuo51_FMN-bd"/>
</dbReference>
<comment type="function">
    <text evidence="8">Part of a membrane-bound complex that couples electron transfer with translocation of ions across the membrane.</text>
</comment>
<keyword evidence="6 8" id="KW-0408">Iron</keyword>
<evidence type="ECO:0000313" key="12">
    <source>
        <dbReference type="Proteomes" id="UP001489509"/>
    </source>
</evidence>
<comment type="cofactor">
    <cofactor evidence="8">
        <name>[4Fe-4S] cluster</name>
        <dbReference type="ChEBI" id="CHEBI:49883"/>
    </cofactor>
    <text evidence="8">Binds 2 [4Fe-4S] clusters per subunit.</text>
</comment>
<feature type="binding site" evidence="8">
    <location>
        <position position="384"/>
    </location>
    <ligand>
        <name>[4Fe-4S] cluster</name>
        <dbReference type="ChEBI" id="CHEBI:49883"/>
        <label>1</label>
    </ligand>
</feature>
<keyword evidence="3 8" id="KW-0479">Metal-binding</keyword>
<evidence type="ECO:0000256" key="8">
    <source>
        <dbReference type="HAMAP-Rule" id="MF_00461"/>
    </source>
</evidence>
<feature type="binding site" evidence="8">
    <location>
        <position position="381"/>
    </location>
    <ligand>
        <name>[4Fe-4S] cluster</name>
        <dbReference type="ChEBI" id="CHEBI:49883"/>
        <label>1</label>
    </ligand>
</feature>
<dbReference type="EMBL" id="JBBMFD010000005">
    <property type="protein sequence ID" value="MEQ2440070.1"/>
    <property type="molecule type" value="Genomic_DNA"/>
</dbReference>
<dbReference type="PROSITE" id="PS51379">
    <property type="entry name" value="4FE4S_FER_2"/>
    <property type="match status" value="1"/>
</dbReference>
<dbReference type="InterPro" id="IPR010208">
    <property type="entry name" value="Ion_transpt_RnfC/RsxC"/>
</dbReference>
<evidence type="ECO:0000256" key="3">
    <source>
        <dbReference type="ARBA" id="ARBA00022723"/>
    </source>
</evidence>
<evidence type="ECO:0000256" key="5">
    <source>
        <dbReference type="ARBA" id="ARBA00022982"/>
    </source>
</evidence>
<dbReference type="Pfam" id="PF10531">
    <property type="entry name" value="SLBB"/>
    <property type="match status" value="1"/>
</dbReference>
<dbReference type="PANTHER" id="PTHR43034">
    <property type="entry name" value="ION-TRANSLOCATING OXIDOREDUCTASE COMPLEX SUBUNIT C"/>
    <property type="match status" value="1"/>
</dbReference>
<organism evidence="11 12">
    <name type="scientific">Solibaculum intestinale</name>
    <dbReference type="NCBI Taxonomy" id="3133165"/>
    <lineage>
        <taxon>Bacteria</taxon>
        <taxon>Bacillati</taxon>
        <taxon>Bacillota</taxon>
        <taxon>Clostridia</taxon>
        <taxon>Eubacteriales</taxon>
        <taxon>Oscillospiraceae</taxon>
        <taxon>Solibaculum</taxon>
    </lineage>
</organism>
<evidence type="ECO:0000256" key="7">
    <source>
        <dbReference type="ARBA" id="ARBA00023014"/>
    </source>
</evidence>
<dbReference type="NCBIfam" id="NF003454">
    <property type="entry name" value="PRK05035.1"/>
    <property type="match status" value="1"/>
</dbReference>
<dbReference type="Gene3D" id="3.40.50.11540">
    <property type="entry name" value="NADH-ubiquinone oxidoreductase 51kDa subunit"/>
    <property type="match status" value="1"/>
</dbReference>